<accession>A0A1E5LJJ4</accession>
<dbReference type="InterPro" id="IPR000594">
    <property type="entry name" value="ThiF_NAD_FAD-bd"/>
</dbReference>
<organism evidence="2 3">
    <name type="scientific">Bacillus solimangrovi</name>
    <dbReference type="NCBI Taxonomy" id="1305675"/>
    <lineage>
        <taxon>Bacteria</taxon>
        <taxon>Bacillati</taxon>
        <taxon>Bacillota</taxon>
        <taxon>Bacilli</taxon>
        <taxon>Bacillales</taxon>
        <taxon>Bacillaceae</taxon>
        <taxon>Bacillus</taxon>
    </lineage>
</organism>
<dbReference type="PANTHER" id="PTHR43267:SF1">
    <property type="entry name" value="TRNA THREONYLCARBAMOYLADENOSINE DEHYDRATASE"/>
    <property type="match status" value="1"/>
</dbReference>
<dbReference type="InterPro" id="IPR035985">
    <property type="entry name" value="Ubiquitin-activating_enz"/>
</dbReference>
<name>A0A1E5LJJ4_9BACI</name>
<dbReference type="Proteomes" id="UP000095209">
    <property type="component" value="Unassembled WGS sequence"/>
</dbReference>
<dbReference type="EMBL" id="MJEH01000003">
    <property type="protein sequence ID" value="OEH94269.1"/>
    <property type="molecule type" value="Genomic_DNA"/>
</dbReference>
<evidence type="ECO:0000313" key="2">
    <source>
        <dbReference type="EMBL" id="OEH94269.1"/>
    </source>
</evidence>
<evidence type="ECO:0000313" key="3">
    <source>
        <dbReference type="Proteomes" id="UP000095209"/>
    </source>
</evidence>
<dbReference type="InterPro" id="IPR045886">
    <property type="entry name" value="ThiF/MoeB/HesA"/>
</dbReference>
<comment type="caution">
    <text evidence="2">The sequence shown here is derived from an EMBL/GenBank/DDBJ whole genome shotgun (WGS) entry which is preliminary data.</text>
</comment>
<gene>
    <name evidence="2" type="ORF">BFG57_08405</name>
</gene>
<dbReference type="SUPFAM" id="SSF69572">
    <property type="entry name" value="Activating enzymes of the ubiquitin-like proteins"/>
    <property type="match status" value="1"/>
</dbReference>
<dbReference type="STRING" id="1305675.BFG57_08405"/>
<protein>
    <recommendedName>
        <fullName evidence="1">THIF-type NAD/FAD binding fold domain-containing protein</fullName>
    </recommendedName>
</protein>
<dbReference type="Pfam" id="PF00899">
    <property type="entry name" value="ThiF"/>
    <property type="match status" value="1"/>
</dbReference>
<dbReference type="RefSeq" id="WP_069715625.1">
    <property type="nucleotide sequence ID" value="NZ_MJEH01000003.1"/>
</dbReference>
<sequence>MDEIRLKKTLQPVERDGKIYFGVGQPGLERTIDSSEENKRFLRFLNKEIDKENLNLSQSAIDEKMSFFERNGLLTTNNYQKEYRYSRNLNFFEWMDTTDNIDPQKHQDRLSEATILVVGLGGIGANVCEILVRLGVSKLIILDNDVVDESNLTRQGTYFEEDIGRLKVNVVEKYLRKINSKIEIEKVNTFLETKEDLRSVFDTYQFDLSICCADIPKIIIDSWFDELSIEYNRPFVAGSYASTVINTFCMHPEKTITSSQLYGERGATREQLLDDISFPTSVIAPVTFMAAGLIAYQVQSVITGLNYKEQAVQIDIFNWKVYEYDLSKK</sequence>
<dbReference type="Gene3D" id="3.40.50.720">
    <property type="entry name" value="NAD(P)-binding Rossmann-like Domain"/>
    <property type="match status" value="1"/>
</dbReference>
<keyword evidence="3" id="KW-1185">Reference proteome</keyword>
<dbReference type="OrthoDB" id="9804286at2"/>
<feature type="domain" description="THIF-type NAD/FAD binding fold" evidence="1">
    <location>
        <begin position="99"/>
        <end position="320"/>
    </location>
</feature>
<proteinExistence type="predicted"/>
<dbReference type="GO" id="GO:0008641">
    <property type="term" value="F:ubiquitin-like modifier activating enzyme activity"/>
    <property type="evidence" value="ECO:0007669"/>
    <property type="project" value="InterPro"/>
</dbReference>
<dbReference type="GO" id="GO:0061504">
    <property type="term" value="P:cyclic threonylcarbamoyladenosine biosynthetic process"/>
    <property type="evidence" value="ECO:0007669"/>
    <property type="project" value="TreeGrafter"/>
</dbReference>
<dbReference type="AlphaFoldDB" id="A0A1E5LJJ4"/>
<reference evidence="2 3" key="1">
    <citation type="submission" date="2016-08" db="EMBL/GenBank/DDBJ databases">
        <title>Genome of Bacillus solimangrovi GH2-4.</title>
        <authorList>
            <person name="Lim S."/>
            <person name="Kim B.-C."/>
        </authorList>
    </citation>
    <scope>NUCLEOTIDE SEQUENCE [LARGE SCALE GENOMIC DNA]</scope>
    <source>
        <strain evidence="2 3">GH2-4</strain>
    </source>
</reference>
<dbReference type="PANTHER" id="PTHR43267">
    <property type="entry name" value="TRNA THREONYLCARBAMOYLADENOSINE DEHYDRATASE"/>
    <property type="match status" value="1"/>
</dbReference>
<evidence type="ECO:0000259" key="1">
    <source>
        <dbReference type="Pfam" id="PF00899"/>
    </source>
</evidence>
<dbReference type="GO" id="GO:0061503">
    <property type="term" value="F:tRNA threonylcarbamoyladenosine dehydratase"/>
    <property type="evidence" value="ECO:0007669"/>
    <property type="project" value="TreeGrafter"/>
</dbReference>